<name>A0A414FPG1_9BACE</name>
<dbReference type="RefSeq" id="WP_005675980.1">
    <property type="nucleotide sequence ID" value="NZ_CACRTB010000035.1"/>
</dbReference>
<keyword evidence="5 11" id="KW-0413">Isomerase</keyword>
<protein>
    <submittedName>
        <fullName evidence="11">UDP-galactopyranose mutase</fullName>
        <ecNumber evidence="11">5.4.99.9</ecNumber>
    </submittedName>
</protein>
<evidence type="ECO:0000313" key="10">
    <source>
        <dbReference type="EMBL" id="RGR71691.1"/>
    </source>
</evidence>
<dbReference type="GO" id="GO:0005829">
    <property type="term" value="C:cytosol"/>
    <property type="evidence" value="ECO:0007669"/>
    <property type="project" value="TreeGrafter"/>
</dbReference>
<comment type="caution">
    <text evidence="11">The sequence shown here is derived from an EMBL/GenBank/DDBJ whole genome shotgun (WGS) entry which is preliminary data.</text>
</comment>
<evidence type="ECO:0000313" key="8">
    <source>
        <dbReference type="EMBL" id="KAA5477339.1"/>
    </source>
</evidence>
<dbReference type="InterPro" id="IPR004379">
    <property type="entry name" value="UDP-GALP_mutase"/>
</dbReference>
<dbReference type="Pfam" id="PF13450">
    <property type="entry name" value="NAD_binding_8"/>
    <property type="match status" value="1"/>
</dbReference>
<dbReference type="EMBL" id="QSJD01000005">
    <property type="protein sequence ID" value="RHD51622.1"/>
    <property type="molecule type" value="Genomic_DNA"/>
</dbReference>
<dbReference type="Proteomes" id="UP000368418">
    <property type="component" value="Unassembled WGS sequence"/>
</dbReference>
<gene>
    <name evidence="11" type="primary">glf</name>
    <name evidence="11" type="ORF">DW794_05245</name>
    <name evidence="10" type="ORF">DWY26_09900</name>
    <name evidence="9" type="ORF">F2Y31_10970</name>
    <name evidence="7" type="ORF">F2Y36_00825</name>
    <name evidence="8" type="ORF">F2Y39_11315</name>
</gene>
<dbReference type="PANTHER" id="PTHR21197">
    <property type="entry name" value="UDP-GALACTOPYRANOSE MUTASE"/>
    <property type="match status" value="1"/>
</dbReference>
<evidence type="ECO:0000259" key="6">
    <source>
        <dbReference type="Pfam" id="PF03275"/>
    </source>
</evidence>
<reference evidence="12 13" key="1">
    <citation type="submission" date="2018-08" db="EMBL/GenBank/DDBJ databases">
        <title>A genome reference for cultivated species of the human gut microbiota.</title>
        <authorList>
            <person name="Zou Y."/>
            <person name="Xue W."/>
            <person name="Luo G."/>
        </authorList>
    </citation>
    <scope>NUCLEOTIDE SEQUENCE [LARGE SCALE GENOMIC DNA]</scope>
    <source>
        <strain evidence="10 12">AF24-29LB</strain>
        <strain evidence="11 13">AM31-16AC</strain>
    </source>
</reference>
<dbReference type="SUPFAM" id="SSF54373">
    <property type="entry name" value="FAD-linked reductases, C-terminal domain"/>
    <property type="match status" value="1"/>
</dbReference>
<dbReference type="Proteomes" id="UP000427825">
    <property type="component" value="Unassembled WGS sequence"/>
</dbReference>
<dbReference type="EMBL" id="VVYP01000001">
    <property type="protein sequence ID" value="KAA5466433.1"/>
    <property type="molecule type" value="Genomic_DNA"/>
</dbReference>
<evidence type="ECO:0000313" key="7">
    <source>
        <dbReference type="EMBL" id="KAA5466433.1"/>
    </source>
</evidence>
<keyword evidence="3" id="KW-0285">Flavoprotein</keyword>
<dbReference type="Proteomes" id="UP000284689">
    <property type="component" value="Unassembled WGS sequence"/>
</dbReference>
<keyword evidence="4" id="KW-0274">FAD</keyword>
<sequence>MGKYLIVGCGLSGSVIGRELAEDGHDITIWDRRDHIGGNMYDYLDEHGIIVHKYGPHCFHTNNKALYDYMCRYNQWRPFRIFCQAEINGKATPSPFNFQTIDDFYTKDDAQKLKDALKENYPNREFVTVVEALESPVSIIREYAEFLFEKDYSLYTAKQWGMAPSEIDPSVLKRVPLRLSYKDGYFDDEYQVMPVTTYEQFFKNILNHPNIKVKLGIDALDHISKDEKRNIILVDGDDSFNVIYTGALDELFDCCYGKLPYRSLRFEWKYEEKDSFQGAPLVAYPQAEGYTRIVEYKKMPLQDVKGTSYAVEYPLPYNHSEEVEPYYPILTEHSQSLYIQYRELASKYSNLIACGRLADFKYYNMDQALNRSLAQSRIIQEKK</sequence>
<dbReference type="NCBIfam" id="TIGR00031">
    <property type="entry name" value="UDP-GALP_mutase"/>
    <property type="match status" value="1"/>
</dbReference>
<dbReference type="SUPFAM" id="SSF51971">
    <property type="entry name" value="Nucleotide-binding domain"/>
    <property type="match status" value="1"/>
</dbReference>
<comment type="cofactor">
    <cofactor evidence="1">
        <name>FAD</name>
        <dbReference type="ChEBI" id="CHEBI:57692"/>
    </cofactor>
</comment>
<dbReference type="EMBL" id="VVYJ01000005">
    <property type="protein sequence ID" value="KAA5477339.1"/>
    <property type="molecule type" value="Genomic_DNA"/>
</dbReference>
<dbReference type="EMBL" id="VVYD01000009">
    <property type="protein sequence ID" value="KAA5498461.1"/>
    <property type="molecule type" value="Genomic_DNA"/>
</dbReference>
<dbReference type="PANTHER" id="PTHR21197:SF0">
    <property type="entry name" value="UDP-GALACTOPYRANOSE MUTASE"/>
    <property type="match status" value="1"/>
</dbReference>
<dbReference type="Gene3D" id="3.40.50.720">
    <property type="entry name" value="NAD(P)-binding Rossmann-like Domain"/>
    <property type="match status" value="3"/>
</dbReference>
<accession>A0A414FPG1</accession>
<organism evidence="11 13">
    <name type="scientific">Bacteroides caccae</name>
    <dbReference type="NCBI Taxonomy" id="47678"/>
    <lineage>
        <taxon>Bacteria</taxon>
        <taxon>Pseudomonadati</taxon>
        <taxon>Bacteroidota</taxon>
        <taxon>Bacteroidia</taxon>
        <taxon>Bacteroidales</taxon>
        <taxon>Bacteroidaceae</taxon>
        <taxon>Bacteroides</taxon>
    </lineage>
</organism>
<evidence type="ECO:0000313" key="12">
    <source>
        <dbReference type="Proteomes" id="UP000284205"/>
    </source>
</evidence>
<comment type="similarity">
    <text evidence="2">Belongs to the UDP-galactopyranose/dTDP-fucopyranose mutase family.</text>
</comment>
<dbReference type="EC" id="5.4.99.9" evidence="11"/>
<dbReference type="KEGG" id="bcac:CGC64_13055"/>
<evidence type="ECO:0000256" key="1">
    <source>
        <dbReference type="ARBA" id="ARBA00001974"/>
    </source>
</evidence>
<evidence type="ECO:0000256" key="2">
    <source>
        <dbReference type="ARBA" id="ARBA00009321"/>
    </source>
</evidence>
<evidence type="ECO:0000313" key="9">
    <source>
        <dbReference type="EMBL" id="KAA5498461.1"/>
    </source>
</evidence>
<dbReference type="GO" id="GO:0008767">
    <property type="term" value="F:UDP-galactopyranose mutase activity"/>
    <property type="evidence" value="ECO:0007669"/>
    <property type="project" value="UniProtKB-EC"/>
</dbReference>
<evidence type="ECO:0000313" key="14">
    <source>
        <dbReference type="Proteomes" id="UP000368418"/>
    </source>
</evidence>
<dbReference type="Pfam" id="PF03275">
    <property type="entry name" value="GLF"/>
    <property type="match status" value="1"/>
</dbReference>
<dbReference type="InterPro" id="IPR015899">
    <property type="entry name" value="UDP-GalPyranose_mutase_C"/>
</dbReference>
<evidence type="ECO:0000256" key="3">
    <source>
        <dbReference type="ARBA" id="ARBA00022630"/>
    </source>
</evidence>
<dbReference type="AlphaFoldDB" id="A0A414FPG1"/>
<dbReference type="Proteomes" id="UP000475905">
    <property type="component" value="Unassembled WGS sequence"/>
</dbReference>
<evidence type="ECO:0000313" key="13">
    <source>
        <dbReference type="Proteomes" id="UP000284689"/>
    </source>
</evidence>
<evidence type="ECO:0000313" key="15">
    <source>
        <dbReference type="Proteomes" id="UP000427825"/>
    </source>
</evidence>
<feature type="domain" description="UDP-galactopyranose mutase C-terminal" evidence="6">
    <location>
        <begin position="154"/>
        <end position="362"/>
    </location>
</feature>
<dbReference type="GO" id="GO:0050660">
    <property type="term" value="F:flavin adenine dinucleotide binding"/>
    <property type="evidence" value="ECO:0007669"/>
    <property type="project" value="TreeGrafter"/>
</dbReference>
<evidence type="ECO:0000256" key="4">
    <source>
        <dbReference type="ARBA" id="ARBA00022827"/>
    </source>
</evidence>
<reference evidence="14 15" key="2">
    <citation type="journal article" date="2019" name="Nat. Med.">
        <title>A library of human gut bacterial isolates paired with longitudinal multiomics data enables mechanistic microbiome research.</title>
        <authorList>
            <person name="Poyet M."/>
            <person name="Groussin M."/>
            <person name="Gibbons S.M."/>
            <person name="Avila-Pacheco J."/>
            <person name="Jiang X."/>
            <person name="Kearney S.M."/>
            <person name="Perrotta A.R."/>
            <person name="Berdy B."/>
            <person name="Zhao S."/>
            <person name="Lieberman T.D."/>
            <person name="Swanson P.K."/>
            <person name="Smith M."/>
            <person name="Roesemann S."/>
            <person name="Alexander J.E."/>
            <person name="Rich S.A."/>
            <person name="Livny J."/>
            <person name="Vlamakis H."/>
            <person name="Clish C."/>
            <person name="Bullock K."/>
            <person name="Deik A."/>
            <person name="Scott J."/>
            <person name="Pierce K.A."/>
            <person name="Xavier R.J."/>
            <person name="Alm E.J."/>
        </authorList>
    </citation>
    <scope>NUCLEOTIDE SEQUENCE [LARGE SCALE GENOMIC DNA]</scope>
    <source>
        <strain evidence="9 14">BIOML-A19</strain>
        <strain evidence="8 15">BIOML-A25</strain>
        <strain evidence="7 16">BIOML-A31</strain>
    </source>
</reference>
<evidence type="ECO:0000313" key="11">
    <source>
        <dbReference type="EMBL" id="RHD51622.1"/>
    </source>
</evidence>
<proteinExistence type="inferred from homology"/>
<evidence type="ECO:0000313" key="16">
    <source>
        <dbReference type="Proteomes" id="UP000475905"/>
    </source>
</evidence>
<evidence type="ECO:0000256" key="5">
    <source>
        <dbReference type="ARBA" id="ARBA00023235"/>
    </source>
</evidence>
<dbReference type="Proteomes" id="UP000284205">
    <property type="component" value="Unassembled WGS sequence"/>
</dbReference>
<dbReference type="EMBL" id="QRUO01000008">
    <property type="protein sequence ID" value="RGR71691.1"/>
    <property type="molecule type" value="Genomic_DNA"/>
</dbReference>